<organism evidence="15 16">
    <name type="scientific">Candidatus Mycobacterium wuenschmannii</name>
    <dbReference type="NCBI Taxonomy" id="3027808"/>
    <lineage>
        <taxon>Bacteria</taxon>
        <taxon>Bacillati</taxon>
        <taxon>Actinomycetota</taxon>
        <taxon>Actinomycetes</taxon>
        <taxon>Mycobacteriales</taxon>
        <taxon>Mycobacteriaceae</taxon>
        <taxon>Mycobacterium</taxon>
    </lineage>
</organism>
<comment type="cofactor">
    <cofactor evidence="1 11">
        <name>FAD</name>
        <dbReference type="ChEBI" id="CHEBI:57692"/>
    </cofactor>
</comment>
<dbReference type="InterPro" id="IPR013786">
    <property type="entry name" value="AcylCoA_DH/ox_N"/>
</dbReference>
<keyword evidence="5" id="KW-0809">Transit peptide</keyword>
<dbReference type="Gene3D" id="1.20.140.10">
    <property type="entry name" value="Butyryl-CoA Dehydrogenase, subunit A, domain 3"/>
    <property type="match status" value="1"/>
</dbReference>
<dbReference type="Proteomes" id="UP001236585">
    <property type="component" value="Chromosome"/>
</dbReference>
<comment type="pathway">
    <text evidence="7">Amino-acid metabolism; lysine degradation.</text>
</comment>
<accession>A0ABY8VWX0</accession>
<gene>
    <name evidence="15" type="ORF">PT015_20385</name>
</gene>
<dbReference type="InterPro" id="IPR052033">
    <property type="entry name" value="Glutaryl-CoA_DH_mitochondrial"/>
</dbReference>
<dbReference type="Gene3D" id="1.10.540.10">
    <property type="entry name" value="Acyl-CoA dehydrogenase/oxidase, N-terminal domain"/>
    <property type="match status" value="1"/>
</dbReference>
<dbReference type="PANTHER" id="PTHR42807:SF1">
    <property type="entry name" value="GLUTARYL-COA DEHYDROGENASE, MITOCHONDRIAL"/>
    <property type="match status" value="1"/>
</dbReference>
<keyword evidence="3 11" id="KW-0285">Flavoprotein</keyword>
<dbReference type="EC" id="1.3.8.6" evidence="9"/>
<evidence type="ECO:0000256" key="5">
    <source>
        <dbReference type="ARBA" id="ARBA00022946"/>
    </source>
</evidence>
<evidence type="ECO:0000256" key="6">
    <source>
        <dbReference type="ARBA" id="ARBA00023002"/>
    </source>
</evidence>
<evidence type="ECO:0000256" key="7">
    <source>
        <dbReference type="ARBA" id="ARBA00037899"/>
    </source>
</evidence>
<sequence length="394" mass="42297">MSTGTPPAFNPQDPLGLDASLSDDEIAVRDTVRQFCGEHVLPHIAEWFEIGDLPVRELAKHFGQLGLLGMHLEGYGCGGASAVHYGLACTELEAADSGIRSMVSVQGSLAMFAIWRFGSEDQKQQWLPGMAAGELLGCFGLTEPDAGSDPASMTTRAKRDGSDWVLNGRKMWITNGSVADVAVVWAATDDGVRGFVVPTDTAGFSANTIHHKLSLRASITSELVLDDVRLPDDAMLPEVQGLTGPLSCLSEARYGIIWGSMGAARSAWQAALDYAGERTQFGQPIAGFQLTQAKLVDMAVELHKGLLLALQLGRLKDTSGLRPEQVSFGKLNNTREAIEICRTARTILGGNGISLEYPVIRHMVNLESVLTYEGTPEMHQLILGQAFTGLGAFK</sequence>
<evidence type="ECO:0000256" key="11">
    <source>
        <dbReference type="RuleBase" id="RU362125"/>
    </source>
</evidence>
<dbReference type="InterPro" id="IPR006089">
    <property type="entry name" value="Acyl-CoA_DH_CS"/>
</dbReference>
<keyword evidence="16" id="KW-1185">Reference proteome</keyword>
<evidence type="ECO:0000313" key="15">
    <source>
        <dbReference type="EMBL" id="WIM87192.1"/>
    </source>
</evidence>
<evidence type="ECO:0000256" key="1">
    <source>
        <dbReference type="ARBA" id="ARBA00001974"/>
    </source>
</evidence>
<dbReference type="PANTHER" id="PTHR42807">
    <property type="entry name" value="GLUTARYL-COA DEHYDROGENASE, MITOCHONDRIAL"/>
    <property type="match status" value="1"/>
</dbReference>
<evidence type="ECO:0000256" key="8">
    <source>
        <dbReference type="ARBA" id="ARBA00037927"/>
    </source>
</evidence>
<dbReference type="RefSeq" id="WP_285186828.1">
    <property type="nucleotide sequence ID" value="NZ_CP126981.1"/>
</dbReference>
<evidence type="ECO:0000256" key="9">
    <source>
        <dbReference type="ARBA" id="ARBA00039033"/>
    </source>
</evidence>
<dbReference type="Pfam" id="PF02770">
    <property type="entry name" value="Acyl-CoA_dh_M"/>
    <property type="match status" value="1"/>
</dbReference>
<dbReference type="SUPFAM" id="SSF47203">
    <property type="entry name" value="Acyl-CoA dehydrogenase C-terminal domain-like"/>
    <property type="match status" value="1"/>
</dbReference>
<evidence type="ECO:0000313" key="16">
    <source>
        <dbReference type="Proteomes" id="UP001236585"/>
    </source>
</evidence>
<protein>
    <recommendedName>
        <fullName evidence="9">glutaryl-CoA dehydrogenase (ETF)</fullName>
        <ecNumber evidence="9">1.3.8.6</ecNumber>
    </recommendedName>
</protein>
<dbReference type="InterPro" id="IPR036250">
    <property type="entry name" value="AcylCo_DH-like_C"/>
</dbReference>
<evidence type="ECO:0000259" key="13">
    <source>
        <dbReference type="Pfam" id="PF02770"/>
    </source>
</evidence>
<dbReference type="InterPro" id="IPR006091">
    <property type="entry name" value="Acyl-CoA_Oxase/DH_mid-dom"/>
</dbReference>
<dbReference type="PROSITE" id="PS00072">
    <property type="entry name" value="ACYL_COA_DH_1"/>
    <property type="match status" value="1"/>
</dbReference>
<comment type="catalytic activity">
    <reaction evidence="10">
        <text>glutaryl-CoA + oxidized [electron-transfer flavoprotein] + 2 H(+) = (2E)-butenoyl-CoA + reduced [electron-transfer flavoprotein] + CO2</text>
        <dbReference type="Rhea" id="RHEA:13389"/>
        <dbReference type="Rhea" id="RHEA-COMP:10685"/>
        <dbReference type="Rhea" id="RHEA-COMP:10686"/>
        <dbReference type="ChEBI" id="CHEBI:15378"/>
        <dbReference type="ChEBI" id="CHEBI:16526"/>
        <dbReference type="ChEBI" id="CHEBI:57332"/>
        <dbReference type="ChEBI" id="CHEBI:57378"/>
        <dbReference type="ChEBI" id="CHEBI:57692"/>
        <dbReference type="ChEBI" id="CHEBI:58307"/>
        <dbReference type="EC" id="1.3.8.6"/>
    </reaction>
</comment>
<dbReference type="Pfam" id="PF02771">
    <property type="entry name" value="Acyl-CoA_dh_N"/>
    <property type="match status" value="1"/>
</dbReference>
<feature type="domain" description="Acyl-CoA oxidase/dehydrogenase middle" evidence="13">
    <location>
        <begin position="138"/>
        <end position="228"/>
    </location>
</feature>
<evidence type="ECO:0000256" key="3">
    <source>
        <dbReference type="ARBA" id="ARBA00022630"/>
    </source>
</evidence>
<dbReference type="InterPro" id="IPR037069">
    <property type="entry name" value="AcylCoA_DH/ox_N_sf"/>
</dbReference>
<dbReference type="InterPro" id="IPR009100">
    <property type="entry name" value="AcylCoA_DH/oxidase_NM_dom_sf"/>
</dbReference>
<comment type="similarity">
    <text evidence="2 11">Belongs to the acyl-CoA dehydrogenase family.</text>
</comment>
<dbReference type="InterPro" id="IPR009075">
    <property type="entry name" value="AcylCo_DH/oxidase_C"/>
</dbReference>
<dbReference type="SUPFAM" id="SSF56645">
    <property type="entry name" value="Acyl-CoA dehydrogenase NM domain-like"/>
    <property type="match status" value="1"/>
</dbReference>
<comment type="pathway">
    <text evidence="8">Amino-acid metabolism; tryptophan metabolism.</text>
</comment>
<evidence type="ECO:0000259" key="12">
    <source>
        <dbReference type="Pfam" id="PF00441"/>
    </source>
</evidence>
<evidence type="ECO:0000256" key="10">
    <source>
        <dbReference type="ARBA" id="ARBA00049493"/>
    </source>
</evidence>
<keyword evidence="6 11" id="KW-0560">Oxidoreductase</keyword>
<dbReference type="Pfam" id="PF00441">
    <property type="entry name" value="Acyl-CoA_dh_1"/>
    <property type="match status" value="1"/>
</dbReference>
<evidence type="ECO:0000256" key="2">
    <source>
        <dbReference type="ARBA" id="ARBA00009347"/>
    </source>
</evidence>
<reference evidence="15 16" key="1">
    <citation type="journal article" date="2023" name="Microbiol. Resour. Announc.">
        <title>Complete Genome Sequence of Mycobacterium wuenschmanii, a novel Nontuberculous Mycobacterium Isolated from a captive population of Amazon Milk Frogs.</title>
        <authorList>
            <person name="Hicks J."/>
            <person name="Zeineldin M."/>
            <person name="Ward H."/>
            <person name="Wuenschmann A."/>
            <person name="Camp P."/>
            <person name="Farrell D."/>
            <person name="Lehman K."/>
            <person name="Thacker T."/>
            <person name="Cuthbert E."/>
        </authorList>
    </citation>
    <scope>NUCLEOTIDE SEQUENCE [LARGE SCALE GENOMIC DNA]</scope>
    <source>
        <strain evidence="15 16">Wuenschmanii</strain>
    </source>
</reference>
<feature type="domain" description="Acyl-CoA dehydrogenase/oxidase N-terminal" evidence="14">
    <location>
        <begin position="22"/>
        <end position="134"/>
    </location>
</feature>
<feature type="domain" description="Acyl-CoA dehydrogenase/oxidase C-terminal" evidence="12">
    <location>
        <begin position="241"/>
        <end position="386"/>
    </location>
</feature>
<dbReference type="EMBL" id="CP126981">
    <property type="protein sequence ID" value="WIM87192.1"/>
    <property type="molecule type" value="Genomic_DNA"/>
</dbReference>
<name>A0ABY8VWX0_9MYCO</name>
<proteinExistence type="inferred from homology"/>
<keyword evidence="4 11" id="KW-0274">FAD</keyword>
<evidence type="ECO:0000259" key="14">
    <source>
        <dbReference type="Pfam" id="PF02771"/>
    </source>
</evidence>
<evidence type="ECO:0000256" key="4">
    <source>
        <dbReference type="ARBA" id="ARBA00022827"/>
    </source>
</evidence>
<dbReference type="Gene3D" id="2.40.110.10">
    <property type="entry name" value="Butyryl-CoA Dehydrogenase, subunit A, domain 2"/>
    <property type="match status" value="1"/>
</dbReference>
<dbReference type="InterPro" id="IPR046373">
    <property type="entry name" value="Acyl-CoA_Oxase/DH_mid-dom_sf"/>
</dbReference>